<proteinExistence type="predicted"/>
<feature type="domain" description="Amidohydrolase 3" evidence="1">
    <location>
        <begin position="207"/>
        <end position="665"/>
    </location>
</feature>
<name>Q1D5J7_MYXXD</name>
<dbReference type="GO" id="GO:0016810">
    <property type="term" value="F:hydrolase activity, acting on carbon-nitrogen (but not peptide) bonds"/>
    <property type="evidence" value="ECO:0007669"/>
    <property type="project" value="InterPro"/>
</dbReference>
<dbReference type="PROSITE" id="PS51257">
    <property type="entry name" value="PROKAR_LIPOPROTEIN"/>
    <property type="match status" value="1"/>
</dbReference>
<dbReference type="InterPro" id="IPR013108">
    <property type="entry name" value="Amidohydro_3"/>
</dbReference>
<dbReference type="STRING" id="246197.MXAN_3896"/>
<dbReference type="Gene3D" id="2.30.40.10">
    <property type="entry name" value="Urease, subunit C, domain 1"/>
    <property type="match status" value="1"/>
</dbReference>
<dbReference type="EMBL" id="CP000113">
    <property type="protein sequence ID" value="ABF86653.1"/>
    <property type="molecule type" value="Genomic_DNA"/>
</dbReference>
<dbReference type="eggNOG" id="COG1574">
    <property type="taxonomic scope" value="Bacteria"/>
</dbReference>
<dbReference type="SUPFAM" id="SSF51556">
    <property type="entry name" value="Metallo-dependent hydrolases"/>
    <property type="match status" value="1"/>
</dbReference>
<dbReference type="AlphaFoldDB" id="Q1D5J7"/>
<gene>
    <name evidence="2" type="ordered locus">MXAN_3896</name>
</gene>
<dbReference type="PANTHER" id="PTHR22642:SF2">
    <property type="entry name" value="PROTEIN LONG AFTER FAR-RED 3"/>
    <property type="match status" value="1"/>
</dbReference>
<dbReference type="Pfam" id="PF07969">
    <property type="entry name" value="Amidohydro_3"/>
    <property type="match status" value="1"/>
</dbReference>
<evidence type="ECO:0000313" key="3">
    <source>
        <dbReference type="Proteomes" id="UP000002402"/>
    </source>
</evidence>
<dbReference type="KEGG" id="mxa:MXAN_3896"/>
<protein>
    <submittedName>
        <fullName evidence="2">Lipoprotein</fullName>
    </submittedName>
</protein>
<dbReference type="PANTHER" id="PTHR22642">
    <property type="entry name" value="IMIDAZOLONEPROPIONASE"/>
    <property type="match status" value="1"/>
</dbReference>
<keyword evidence="2" id="KW-0449">Lipoprotein</keyword>
<organism evidence="2 3">
    <name type="scientific">Myxococcus xanthus (strain DK1622)</name>
    <dbReference type="NCBI Taxonomy" id="246197"/>
    <lineage>
        <taxon>Bacteria</taxon>
        <taxon>Pseudomonadati</taxon>
        <taxon>Myxococcota</taxon>
        <taxon>Myxococcia</taxon>
        <taxon>Myxococcales</taxon>
        <taxon>Cystobacterineae</taxon>
        <taxon>Myxococcaceae</taxon>
        <taxon>Myxococcus</taxon>
    </lineage>
</organism>
<dbReference type="HOGENOM" id="CLU_009942_2_0_7"/>
<accession>Q1D5J7</accession>
<evidence type="ECO:0000259" key="1">
    <source>
        <dbReference type="Pfam" id="PF07969"/>
    </source>
</evidence>
<sequence length="671" mass="71285">MSGPLRRDASCPPRAFPRGSKLVAALALLSSCAAPVERGPAKPGATLFLGKVLTMDDSGTVAGAVLVDERGQILKVGTADEVQKGLDTSVQIVQLAPGQVLMPGFFDPHLHFMPTLLQSTLGTHDLAPCLPPPYRVDPSVDCKARSEVLGALSAMALEGTSAVGGNAFVLGMNLDPSRQVFDNTKGCGVGGPSPFTAQPKFYIEACVSKDRPVIILDQSGHLGYVNQKAFDVVCGVQNANANTCTIPDSVKSGGGDWVTDSAKNFVGLLQEPSAFGPFLTALQKNLPVAQVFSDPVKFAETGGADVERVIRGLRDAGVTTIADGGLQSVAQINAVKRFTELPGFPFRITGVVVAEAAKTAKLKPTAPACEPKAGNDCALPKWLGAGGIKVWVDGSTQGCTAKLEAPYHYLAGGHCSGDGEGRADYDNVQALTEDLSELWTQGDWRFQLHANGNGANNWAIDALSRLQQTKTNTRPVLLIHNTVGRPAISKRIGDLRNGAGVMDTKPVPTLDVQVTHLIGHVAYWGDAFVGMLGHEAASEIDPIAYDRENKIPFSLHSDSMVTPTRPLWFVEQAVTRRTWSYPDFSKEYVLGAKHAATVDEALRAITIVPARHHELDKLIGSIEQGKVADFVVLSANPLDFDPANGGDPTKISQIQVLQTYLNGRPTSGSQH</sequence>
<dbReference type="OrthoDB" id="5485695at2"/>
<reference evidence="2 3" key="1">
    <citation type="journal article" date="2006" name="Proc. Natl. Acad. Sci. U.S.A.">
        <title>Evolution of sensory complexity recorded in a myxobacterial genome.</title>
        <authorList>
            <person name="Goldman B.S."/>
            <person name="Nierman W.C."/>
            <person name="Kaiser D."/>
            <person name="Slater S.C."/>
            <person name="Durkin A.S."/>
            <person name="Eisen J.A."/>
            <person name="Ronning C.M."/>
            <person name="Barbazuk W.B."/>
            <person name="Blanchard M."/>
            <person name="Field C."/>
            <person name="Halling C."/>
            <person name="Hinkle G."/>
            <person name="Iartchuk O."/>
            <person name="Kim H.S."/>
            <person name="Mackenzie C."/>
            <person name="Madupu R."/>
            <person name="Miller N."/>
            <person name="Shvartsbeyn A."/>
            <person name="Sullivan S.A."/>
            <person name="Vaudin M."/>
            <person name="Wiegand R."/>
            <person name="Kaplan H.B."/>
        </authorList>
    </citation>
    <scope>NUCLEOTIDE SEQUENCE [LARGE SCALE GENOMIC DNA]</scope>
    <source>
        <strain evidence="3">DK1622</strain>
    </source>
</reference>
<dbReference type="InterPro" id="IPR032466">
    <property type="entry name" value="Metal_Hydrolase"/>
</dbReference>
<dbReference type="RefSeq" id="WP_011553906.1">
    <property type="nucleotide sequence ID" value="NC_008095.1"/>
</dbReference>
<evidence type="ECO:0000313" key="2">
    <source>
        <dbReference type="EMBL" id="ABF86653.1"/>
    </source>
</evidence>
<dbReference type="SUPFAM" id="SSF51338">
    <property type="entry name" value="Composite domain of metallo-dependent hydrolases"/>
    <property type="match status" value="1"/>
</dbReference>
<dbReference type="Gene3D" id="3.20.20.140">
    <property type="entry name" value="Metal-dependent hydrolases"/>
    <property type="match status" value="1"/>
</dbReference>
<dbReference type="InterPro" id="IPR011059">
    <property type="entry name" value="Metal-dep_hydrolase_composite"/>
</dbReference>
<keyword evidence="3" id="KW-1185">Reference proteome</keyword>
<dbReference type="GeneID" id="41361228"/>
<dbReference type="Proteomes" id="UP000002402">
    <property type="component" value="Chromosome"/>
</dbReference>
<dbReference type="EnsemblBacteria" id="ABF86653">
    <property type="protein sequence ID" value="ABF86653"/>
    <property type="gene ID" value="MXAN_3896"/>
</dbReference>
<dbReference type="Gene3D" id="3.10.310.70">
    <property type="match status" value="1"/>
</dbReference>